<feature type="transmembrane region" description="Helical" evidence="1">
    <location>
        <begin position="12"/>
        <end position="31"/>
    </location>
</feature>
<feature type="transmembrane region" description="Helical" evidence="1">
    <location>
        <begin position="51"/>
        <end position="71"/>
    </location>
</feature>
<dbReference type="EMBL" id="CAJFCV020000002">
    <property type="protein sequence ID" value="CAG9094966.1"/>
    <property type="molecule type" value="Genomic_DNA"/>
</dbReference>
<dbReference type="PANTHER" id="PTHR22943:SF248">
    <property type="entry name" value="SEVEN TM RECEPTOR"/>
    <property type="match status" value="1"/>
</dbReference>
<organism evidence="2 3">
    <name type="scientific">Bursaphelenchus xylophilus</name>
    <name type="common">Pinewood nematode worm</name>
    <name type="synonym">Aphelenchoides xylophilus</name>
    <dbReference type="NCBI Taxonomy" id="6326"/>
    <lineage>
        <taxon>Eukaryota</taxon>
        <taxon>Metazoa</taxon>
        <taxon>Ecdysozoa</taxon>
        <taxon>Nematoda</taxon>
        <taxon>Chromadorea</taxon>
        <taxon>Rhabditida</taxon>
        <taxon>Tylenchina</taxon>
        <taxon>Tylenchomorpha</taxon>
        <taxon>Aphelenchoidea</taxon>
        <taxon>Aphelenchoididae</taxon>
        <taxon>Bursaphelenchus</taxon>
    </lineage>
</organism>
<reference evidence="2" key="1">
    <citation type="submission" date="2020-09" db="EMBL/GenBank/DDBJ databases">
        <authorList>
            <person name="Kikuchi T."/>
        </authorList>
    </citation>
    <scope>NUCLEOTIDE SEQUENCE</scope>
    <source>
        <strain evidence="2">Ka4C1</strain>
    </source>
</reference>
<evidence type="ECO:0000313" key="3">
    <source>
        <dbReference type="Proteomes" id="UP000659654"/>
    </source>
</evidence>
<feature type="transmembrane region" description="Helical" evidence="1">
    <location>
        <begin position="235"/>
        <end position="259"/>
    </location>
</feature>
<keyword evidence="1" id="KW-0812">Transmembrane</keyword>
<protein>
    <submittedName>
        <fullName evidence="2">(pine wood nematode) hypothetical protein</fullName>
    </submittedName>
</protein>
<keyword evidence="1" id="KW-0472">Membrane</keyword>
<keyword evidence="3" id="KW-1185">Reference proteome</keyword>
<keyword evidence="1" id="KW-1133">Transmembrane helix</keyword>
<dbReference type="Proteomes" id="UP000582659">
    <property type="component" value="Unassembled WGS sequence"/>
</dbReference>
<feature type="transmembrane region" description="Helical" evidence="1">
    <location>
        <begin position="92"/>
        <end position="112"/>
    </location>
</feature>
<gene>
    <name evidence="2" type="ORF">BXYJ_LOCUS3544</name>
</gene>
<dbReference type="EMBL" id="CAJFDI010000002">
    <property type="protein sequence ID" value="CAD5214467.1"/>
    <property type="molecule type" value="Genomic_DNA"/>
</dbReference>
<name>A0A7I8WPQ0_BURXY</name>
<accession>A0A7I8WPQ0</accession>
<dbReference type="Pfam" id="PF10326">
    <property type="entry name" value="7TM_GPCR_Str"/>
    <property type="match status" value="1"/>
</dbReference>
<dbReference type="Proteomes" id="UP000659654">
    <property type="component" value="Unassembled WGS sequence"/>
</dbReference>
<evidence type="ECO:0000256" key="1">
    <source>
        <dbReference type="SAM" id="Phobius"/>
    </source>
</evidence>
<proteinExistence type="predicted"/>
<dbReference type="AlphaFoldDB" id="A0A7I8WPQ0"/>
<evidence type="ECO:0000313" key="2">
    <source>
        <dbReference type="EMBL" id="CAD5214467.1"/>
    </source>
</evidence>
<sequence>MMIYGRMMALAAGYNIFFSLTAICIGLKPVPHGTIYFYLTDSPFLLHTSQLAQQFALHLTFATIYIHAALPSIQFFIRYNIIKDKRPNLRKLYTSFIGLVLFCGVYSCTYEFDFEEQPESYRQLLYSGVKGCNLDDVLPTYSVIDKSAIISRIHGACVVVILGTSSVVVAYYGVLTWLHFKQRLAKTTYQMRKFNRDINLVLTFQALLPFTFVVLPNSLFLANLVPVNMTSTVGLIANFGSTTSPLLDALIVLFVIPAFRRNVLKSLSSSTHRSSNTIFTTL</sequence>
<dbReference type="OrthoDB" id="10635003at2759"/>
<feature type="transmembrane region" description="Helical" evidence="1">
    <location>
        <begin position="198"/>
        <end position="215"/>
    </location>
</feature>
<feature type="transmembrane region" description="Helical" evidence="1">
    <location>
        <begin position="153"/>
        <end position="178"/>
    </location>
</feature>
<comment type="caution">
    <text evidence="2">The sequence shown here is derived from an EMBL/GenBank/DDBJ whole genome shotgun (WGS) entry which is preliminary data.</text>
</comment>
<dbReference type="PANTHER" id="PTHR22943">
    <property type="entry name" value="7-TRANSMEMBRANE DOMAIN RECEPTOR C.ELEGANS"/>
    <property type="match status" value="1"/>
</dbReference>
<dbReference type="InterPro" id="IPR019428">
    <property type="entry name" value="7TM_GPCR_serpentine_rcpt_Str"/>
</dbReference>